<name>A0A1X2HFV5_SYNRA</name>
<proteinExistence type="predicted"/>
<sequence>MGSTELNRQYLLLTRVHQVQGIEEGDATIGPRVIFMTPREALLGTRDFSARHVQDTRASNLKALSSNKGGFTYGAKRSNFDAHTRSCSATQCKRLGHCQALIIGERSSIQPPKRDNCWEYDY</sequence>
<evidence type="ECO:0000313" key="3">
    <source>
        <dbReference type="Proteomes" id="UP000242180"/>
    </source>
</evidence>
<protein>
    <submittedName>
        <fullName evidence="2">Uncharacterized protein</fullName>
    </submittedName>
</protein>
<accession>A0A1X2HFV5</accession>
<dbReference type="EMBL" id="MCGN01000004">
    <property type="protein sequence ID" value="ORY97336.1"/>
    <property type="molecule type" value="Genomic_DNA"/>
</dbReference>
<comment type="caution">
    <text evidence="2">The sequence shown here is derived from an EMBL/GenBank/DDBJ whole genome shotgun (WGS) entry which is preliminary data.</text>
</comment>
<dbReference type="EMBL" id="MCGN01000004">
    <property type="protein sequence ID" value="ORY97329.1"/>
    <property type="molecule type" value="Genomic_DNA"/>
</dbReference>
<keyword evidence="3" id="KW-1185">Reference proteome</keyword>
<dbReference type="InParanoid" id="A0A1X2HFV5"/>
<organism evidence="2 3">
    <name type="scientific">Syncephalastrum racemosum</name>
    <name type="common">Filamentous fungus</name>
    <dbReference type="NCBI Taxonomy" id="13706"/>
    <lineage>
        <taxon>Eukaryota</taxon>
        <taxon>Fungi</taxon>
        <taxon>Fungi incertae sedis</taxon>
        <taxon>Mucoromycota</taxon>
        <taxon>Mucoromycotina</taxon>
        <taxon>Mucoromycetes</taxon>
        <taxon>Mucorales</taxon>
        <taxon>Syncephalastraceae</taxon>
        <taxon>Syncephalastrum</taxon>
    </lineage>
</organism>
<dbReference type="AlphaFoldDB" id="A0A1X2HFV5"/>
<reference evidence="2 3" key="1">
    <citation type="submission" date="2016-07" db="EMBL/GenBank/DDBJ databases">
        <title>Pervasive Adenine N6-methylation of Active Genes in Fungi.</title>
        <authorList>
            <consortium name="DOE Joint Genome Institute"/>
            <person name="Mondo S.J."/>
            <person name="Dannebaum R.O."/>
            <person name="Kuo R.C."/>
            <person name="Labutti K."/>
            <person name="Haridas S."/>
            <person name="Kuo A."/>
            <person name="Salamov A."/>
            <person name="Ahrendt S.R."/>
            <person name="Lipzen A."/>
            <person name="Sullivan W."/>
            <person name="Andreopoulos W.B."/>
            <person name="Clum A."/>
            <person name="Lindquist E."/>
            <person name="Daum C."/>
            <person name="Ramamoorthy G.K."/>
            <person name="Gryganskyi A."/>
            <person name="Culley D."/>
            <person name="Magnuson J.K."/>
            <person name="James T.Y."/>
            <person name="O'Malley M.A."/>
            <person name="Stajich J.E."/>
            <person name="Spatafora J.W."/>
            <person name="Visel A."/>
            <person name="Grigoriev I.V."/>
        </authorList>
    </citation>
    <scope>NUCLEOTIDE SEQUENCE [LARGE SCALE GENOMIC DNA]</scope>
    <source>
        <strain evidence="2 3">NRRL 2496</strain>
    </source>
</reference>
<dbReference type="Proteomes" id="UP000242180">
    <property type="component" value="Unassembled WGS sequence"/>
</dbReference>
<evidence type="ECO:0000313" key="1">
    <source>
        <dbReference type="EMBL" id="ORY97329.1"/>
    </source>
</evidence>
<evidence type="ECO:0000313" key="2">
    <source>
        <dbReference type="EMBL" id="ORY97336.1"/>
    </source>
</evidence>
<gene>
    <name evidence="1" type="ORF">BCR43DRAFT_236241</name>
    <name evidence="2" type="ORF">BCR43DRAFT_236425</name>
</gene>